<dbReference type="GO" id="GO:0005524">
    <property type="term" value="F:ATP binding"/>
    <property type="evidence" value="ECO:0007669"/>
    <property type="project" value="UniProtKB-KW"/>
</dbReference>
<dbReference type="Pfam" id="PF00270">
    <property type="entry name" value="DEAD"/>
    <property type="match status" value="1"/>
</dbReference>
<feature type="domain" description="HD Cas3-type" evidence="10">
    <location>
        <begin position="15"/>
        <end position="223"/>
    </location>
</feature>
<protein>
    <submittedName>
        <fullName evidence="11">CRISPR-associated helicase/endonuclease Cas3</fullName>
    </submittedName>
</protein>
<keyword evidence="7" id="KW-0347">Helicase</keyword>
<dbReference type="OrthoDB" id="9810236at2"/>
<dbReference type="PANTHER" id="PTHR47963:SF9">
    <property type="entry name" value="CRISPR-ASSOCIATED ENDONUCLEASE_HELICASE CAS3"/>
    <property type="match status" value="1"/>
</dbReference>
<name>A0A5M3XTP0_9ACTN</name>
<evidence type="ECO:0000313" key="11">
    <source>
        <dbReference type="EMBL" id="GES21738.1"/>
    </source>
</evidence>
<dbReference type="InterPro" id="IPR038257">
    <property type="entry name" value="CRISPR-assoc_Cas3_HD_sf"/>
</dbReference>
<evidence type="ECO:0000256" key="8">
    <source>
        <dbReference type="ARBA" id="ARBA00022840"/>
    </source>
</evidence>
<keyword evidence="9" id="KW-0051">Antiviral defense</keyword>
<dbReference type="Gene3D" id="1.10.3210.30">
    <property type="match status" value="1"/>
</dbReference>
<evidence type="ECO:0000256" key="3">
    <source>
        <dbReference type="ARBA" id="ARBA00022722"/>
    </source>
</evidence>
<keyword evidence="5" id="KW-0547">Nucleotide-binding</keyword>
<keyword evidence="8" id="KW-0067">ATP-binding</keyword>
<keyword evidence="4" id="KW-0479">Metal-binding</keyword>
<dbReference type="Pfam" id="PF22590">
    <property type="entry name" value="Cas3-like_C_2"/>
    <property type="match status" value="1"/>
</dbReference>
<dbReference type="CDD" id="cd09641">
    <property type="entry name" value="Cas3''_I"/>
    <property type="match status" value="1"/>
</dbReference>
<dbReference type="SUPFAM" id="SSF52540">
    <property type="entry name" value="P-loop containing nucleoside triphosphate hydrolases"/>
    <property type="match status" value="1"/>
</dbReference>
<dbReference type="GO" id="GO:0051607">
    <property type="term" value="P:defense response to virus"/>
    <property type="evidence" value="ECO:0007669"/>
    <property type="project" value="UniProtKB-KW"/>
</dbReference>
<keyword evidence="12" id="KW-1185">Reference proteome</keyword>
<evidence type="ECO:0000313" key="12">
    <source>
        <dbReference type="Proteomes" id="UP000377595"/>
    </source>
</evidence>
<dbReference type="InterPro" id="IPR050547">
    <property type="entry name" value="DEAD_box_RNA_helicases"/>
</dbReference>
<dbReference type="SUPFAM" id="SSF109604">
    <property type="entry name" value="HD-domain/PDEase-like"/>
    <property type="match status" value="1"/>
</dbReference>
<dbReference type="NCBIfam" id="TIGR01587">
    <property type="entry name" value="cas3_core"/>
    <property type="match status" value="1"/>
</dbReference>
<evidence type="ECO:0000256" key="5">
    <source>
        <dbReference type="ARBA" id="ARBA00022741"/>
    </source>
</evidence>
<gene>
    <name evidence="11" type="ORF">Aple_046340</name>
</gene>
<dbReference type="GO" id="GO:0003723">
    <property type="term" value="F:RNA binding"/>
    <property type="evidence" value="ECO:0007669"/>
    <property type="project" value="TreeGrafter"/>
</dbReference>
<evidence type="ECO:0000256" key="7">
    <source>
        <dbReference type="ARBA" id="ARBA00022806"/>
    </source>
</evidence>
<dbReference type="NCBIfam" id="TIGR01596">
    <property type="entry name" value="cas3_HD"/>
    <property type="match status" value="1"/>
</dbReference>
<evidence type="ECO:0000256" key="4">
    <source>
        <dbReference type="ARBA" id="ARBA00022723"/>
    </source>
</evidence>
<evidence type="ECO:0000256" key="1">
    <source>
        <dbReference type="ARBA" id="ARBA00006847"/>
    </source>
</evidence>
<dbReference type="PROSITE" id="PS51643">
    <property type="entry name" value="HD_CAS3"/>
    <property type="match status" value="1"/>
</dbReference>
<dbReference type="GO" id="GO:0004519">
    <property type="term" value="F:endonuclease activity"/>
    <property type="evidence" value="ECO:0007669"/>
    <property type="project" value="UniProtKB-KW"/>
</dbReference>
<sequence length="789" mass="85791">MRKLSHTWAKSPRKNQQTGELLTAHSMAALEAAQLLSSRVGRIAVLPGDFWRWACLACLLHDAGKVAEGFQLQVGNGPAQARRWGERHEVLSLGFVSHVLADLPQADREWVALGVVTHHRPLTGLGDRCIFARHADPDPASFISRFGPVELPLVTELAAWLTAKAQGAALLSSVPSGMQPADVYRLAHQMLDALKDRWDRIMSRRSGLAAVLLQGAVTLADHVSSAHGSLQTRQPIDAAFAHALSAGVKLHKHQELAAAVQGHLLLRAPTGSGKTEAVELWAATQVEAIRKTCGGEPRVFDTLPYLASINAMATRIGNQLGDTALVGVAHSKAASYHLNQSVCDDSNVDTIQAAKKAVARGEATRLFQEMVRVGTPYQLMRGALAGPAHAGLLIDAANSVFILDELHAYDTQRMGIILAMLGLWEELGGRIAVISATLPRALSALLCDALAQEPTEVNALDDGWAVRHRLSVCPEPLTSASSIEKIAARLQANEAVLLVANNIADARLLYNALGPLAGQLHGPGAALLLHSRFKAGDRAKIEKQIMERYGVGVPHMPGLLVSTQVVEVSLNVDFSSIHTSGAPLEALLQRFGRVNRLAKREPADVIVHHPDYRKRRSGTALWADGVYDEAPTKLTMGILERNHGAMLDEKVTGEWLDEIYDSPWGIQWAEDVTSHREQFSEAFLQFKLPFDDRTKLADEFDEMFDGIEAVLADDIDNYTTALNSTDEKSAGRLLASEYLLPLPHYAVRLGRFDRDLRVVVIDAEYDAESGLGTIRTDKDGPVYLLGELL</sequence>
<dbReference type="InterPro" id="IPR011545">
    <property type="entry name" value="DEAD/DEAH_box_helicase_dom"/>
</dbReference>
<dbReference type="GO" id="GO:0003724">
    <property type="term" value="F:RNA helicase activity"/>
    <property type="evidence" value="ECO:0007669"/>
    <property type="project" value="TreeGrafter"/>
</dbReference>
<dbReference type="AlphaFoldDB" id="A0A5M3XTP0"/>
<accession>A0A5M3XTP0</accession>
<evidence type="ECO:0000256" key="9">
    <source>
        <dbReference type="ARBA" id="ARBA00023118"/>
    </source>
</evidence>
<dbReference type="InterPro" id="IPR006474">
    <property type="entry name" value="Helicase_Cas3_CRISPR-ass_core"/>
</dbReference>
<dbReference type="GO" id="GO:0046872">
    <property type="term" value="F:metal ion binding"/>
    <property type="evidence" value="ECO:0007669"/>
    <property type="project" value="UniProtKB-KW"/>
</dbReference>
<evidence type="ECO:0000259" key="10">
    <source>
        <dbReference type="PROSITE" id="PS51643"/>
    </source>
</evidence>
<comment type="similarity">
    <text evidence="1">In the N-terminal section; belongs to the CRISPR-associated nuclease Cas3-HD family.</text>
</comment>
<evidence type="ECO:0000256" key="2">
    <source>
        <dbReference type="ARBA" id="ARBA00009046"/>
    </source>
</evidence>
<dbReference type="PANTHER" id="PTHR47963">
    <property type="entry name" value="DEAD-BOX ATP-DEPENDENT RNA HELICASE 47, MITOCHONDRIAL"/>
    <property type="match status" value="1"/>
</dbReference>
<proteinExistence type="inferred from homology"/>
<dbReference type="InterPro" id="IPR006483">
    <property type="entry name" value="CRISPR-assoc_Cas3_HD"/>
</dbReference>
<dbReference type="RefSeq" id="WP_155346708.1">
    <property type="nucleotide sequence ID" value="NZ_BAAAHM010000007.1"/>
</dbReference>
<reference evidence="11 12" key="1">
    <citation type="submission" date="2019-10" db="EMBL/GenBank/DDBJ databases">
        <title>Whole genome shotgun sequence of Acrocarpospora pleiomorpha NBRC 16267.</title>
        <authorList>
            <person name="Ichikawa N."/>
            <person name="Kimura A."/>
            <person name="Kitahashi Y."/>
            <person name="Komaki H."/>
            <person name="Oguchi A."/>
        </authorList>
    </citation>
    <scope>NUCLEOTIDE SEQUENCE [LARGE SCALE GENOMIC DNA]</scope>
    <source>
        <strain evidence="11 12">NBRC 16267</strain>
    </source>
</reference>
<dbReference type="EMBL" id="BLAF01000025">
    <property type="protein sequence ID" value="GES21738.1"/>
    <property type="molecule type" value="Genomic_DNA"/>
</dbReference>
<keyword evidence="11" id="KW-0255">Endonuclease</keyword>
<comment type="similarity">
    <text evidence="2">In the central section; belongs to the CRISPR-associated helicase Cas3 family.</text>
</comment>
<keyword evidence="3" id="KW-0540">Nuclease</keyword>
<dbReference type="Gene3D" id="3.40.50.300">
    <property type="entry name" value="P-loop containing nucleotide triphosphate hydrolases"/>
    <property type="match status" value="2"/>
</dbReference>
<evidence type="ECO:0000256" key="6">
    <source>
        <dbReference type="ARBA" id="ARBA00022801"/>
    </source>
</evidence>
<keyword evidence="6" id="KW-0378">Hydrolase</keyword>
<dbReference type="Pfam" id="PF18019">
    <property type="entry name" value="Cas3_HD"/>
    <property type="match status" value="1"/>
</dbReference>
<dbReference type="InterPro" id="IPR054712">
    <property type="entry name" value="Cas3-like_dom"/>
</dbReference>
<dbReference type="GO" id="GO:0016787">
    <property type="term" value="F:hydrolase activity"/>
    <property type="evidence" value="ECO:0007669"/>
    <property type="project" value="UniProtKB-KW"/>
</dbReference>
<comment type="caution">
    <text evidence="11">The sequence shown here is derived from an EMBL/GenBank/DDBJ whole genome shotgun (WGS) entry which is preliminary data.</text>
</comment>
<dbReference type="Proteomes" id="UP000377595">
    <property type="component" value="Unassembled WGS sequence"/>
</dbReference>
<organism evidence="11 12">
    <name type="scientific">Acrocarpospora pleiomorpha</name>
    <dbReference type="NCBI Taxonomy" id="90975"/>
    <lineage>
        <taxon>Bacteria</taxon>
        <taxon>Bacillati</taxon>
        <taxon>Actinomycetota</taxon>
        <taxon>Actinomycetes</taxon>
        <taxon>Streptosporangiales</taxon>
        <taxon>Streptosporangiaceae</taxon>
        <taxon>Acrocarpospora</taxon>
    </lineage>
</organism>
<dbReference type="InterPro" id="IPR027417">
    <property type="entry name" value="P-loop_NTPase"/>
</dbReference>